<keyword evidence="2" id="KW-1185">Reference proteome</keyword>
<comment type="caution">
    <text evidence="1">The sequence shown here is derived from an EMBL/GenBank/DDBJ whole genome shotgun (WGS) entry which is preliminary data.</text>
</comment>
<dbReference type="Proteomes" id="UP001470230">
    <property type="component" value="Unassembled WGS sequence"/>
</dbReference>
<evidence type="ECO:0000313" key="2">
    <source>
        <dbReference type="Proteomes" id="UP001470230"/>
    </source>
</evidence>
<reference evidence="1 2" key="1">
    <citation type="submission" date="2024-04" db="EMBL/GenBank/DDBJ databases">
        <title>Tritrichomonas musculus Genome.</title>
        <authorList>
            <person name="Alves-Ferreira E."/>
            <person name="Grigg M."/>
            <person name="Lorenzi H."/>
            <person name="Galac M."/>
        </authorList>
    </citation>
    <scope>NUCLEOTIDE SEQUENCE [LARGE SCALE GENOMIC DNA]</scope>
    <source>
        <strain evidence="1 2">EAF2021</strain>
    </source>
</reference>
<dbReference type="EMBL" id="JAPFFF010000054">
    <property type="protein sequence ID" value="KAK8838672.1"/>
    <property type="molecule type" value="Genomic_DNA"/>
</dbReference>
<organism evidence="1 2">
    <name type="scientific">Tritrichomonas musculus</name>
    <dbReference type="NCBI Taxonomy" id="1915356"/>
    <lineage>
        <taxon>Eukaryota</taxon>
        <taxon>Metamonada</taxon>
        <taxon>Parabasalia</taxon>
        <taxon>Tritrichomonadida</taxon>
        <taxon>Tritrichomonadidae</taxon>
        <taxon>Tritrichomonas</taxon>
    </lineage>
</organism>
<protein>
    <recommendedName>
        <fullName evidence="3">BTB domain-containing protein</fullName>
    </recommendedName>
</protein>
<name>A0ABR2GXK9_9EUKA</name>
<accession>A0ABR2GXK9</accession>
<sequence>MNQEYRISIGENTPVANLTLVVSDIEYECNRTIAINSSSLIFEKLSNKNASKKLILDFNDDFHQFYLISNLFMGESILFTKENISFLIEISQFLKFSDLVTKSIEFQEYLDDLSEVIENDEKIQELIELESQIFSLSKSSIENVIELIESISNTKSVCQLIINACLSRPKIIPLYLELIEKVHDMYSKSENDDKNELKFFVDTFVSALLDPYVEECKRLNEYIGLRKEVEFILRWLLDHELIKFDDIWKDDLKFYSFYLIDYLVEKKSNIIEIMSEIYKTNYNSFFNNIDELKKNDWEIHKKLVAKGVNNYDIAIAIQNDDKDRLQQIVAQPNYSNVQLCKAKIPCSAYERCTFITESPTLIQYAAFFGSIECFKFLIMNDTKFAPNNFQIMPKLPIENPNQNQNQNQIQNQI</sequence>
<evidence type="ECO:0008006" key="3">
    <source>
        <dbReference type="Google" id="ProtNLM"/>
    </source>
</evidence>
<proteinExistence type="predicted"/>
<evidence type="ECO:0000313" key="1">
    <source>
        <dbReference type="EMBL" id="KAK8838672.1"/>
    </source>
</evidence>
<gene>
    <name evidence="1" type="ORF">M9Y10_032709</name>
</gene>